<accession>A0ACD0NLA5</accession>
<dbReference type="Proteomes" id="UP000245626">
    <property type="component" value="Unassembled WGS sequence"/>
</dbReference>
<evidence type="ECO:0000313" key="2">
    <source>
        <dbReference type="Proteomes" id="UP000245626"/>
    </source>
</evidence>
<name>A0ACD0NLA5_9BASI</name>
<proteinExistence type="predicted"/>
<sequence length="217" mass="24758">MPDFELATWQMVNLVVSPRKLYRQVYYHKQTKNTWARDDPAVLILLVSGLGFAGILWGFAYSSGPFGTLWQVVTMVLRDFLLVGVLSATGLWFLSNSFLAAPSSILTTEQKVEWAYAFDVHCNGFFPILLALYYVQLVLKPILLRGNWICLLLGNTLYLAAFGQYWYVTYLGYNALPFLQRTELLLFPVLLLICFYIVSLLGFNCTRHFLSAYFGSV</sequence>
<organism evidence="1 2">
    <name type="scientific">Violaceomyces palustris</name>
    <dbReference type="NCBI Taxonomy" id="1673888"/>
    <lineage>
        <taxon>Eukaryota</taxon>
        <taxon>Fungi</taxon>
        <taxon>Dikarya</taxon>
        <taxon>Basidiomycota</taxon>
        <taxon>Ustilaginomycotina</taxon>
        <taxon>Ustilaginomycetes</taxon>
        <taxon>Violaceomycetales</taxon>
        <taxon>Violaceomycetaceae</taxon>
        <taxon>Violaceomyces</taxon>
    </lineage>
</organism>
<dbReference type="EMBL" id="KZ820845">
    <property type="protein sequence ID" value="PWN46607.1"/>
    <property type="molecule type" value="Genomic_DNA"/>
</dbReference>
<gene>
    <name evidence="1" type="ORF">IE53DRAFT_322660</name>
</gene>
<evidence type="ECO:0000313" key="1">
    <source>
        <dbReference type="EMBL" id="PWN46607.1"/>
    </source>
</evidence>
<protein>
    <submittedName>
        <fullName evidence="1">UNC-50</fullName>
    </submittedName>
</protein>
<reference evidence="1 2" key="1">
    <citation type="journal article" date="2018" name="Mol. Biol. Evol.">
        <title>Broad Genomic Sampling Reveals a Smut Pathogenic Ancestry of the Fungal Clade Ustilaginomycotina.</title>
        <authorList>
            <person name="Kijpornyongpan T."/>
            <person name="Mondo S.J."/>
            <person name="Barry K."/>
            <person name="Sandor L."/>
            <person name="Lee J."/>
            <person name="Lipzen A."/>
            <person name="Pangilinan J."/>
            <person name="LaButti K."/>
            <person name="Hainaut M."/>
            <person name="Henrissat B."/>
            <person name="Grigoriev I.V."/>
            <person name="Spatafora J.W."/>
            <person name="Aime M.C."/>
        </authorList>
    </citation>
    <scope>NUCLEOTIDE SEQUENCE [LARGE SCALE GENOMIC DNA]</scope>
    <source>
        <strain evidence="1 2">SA 807</strain>
    </source>
</reference>
<keyword evidence="2" id="KW-1185">Reference proteome</keyword>